<keyword evidence="4" id="KW-1185">Reference proteome</keyword>
<dbReference type="PANTHER" id="PTHR21032:SF0">
    <property type="entry name" value="G PATCH DOMAIN-CONTAINING PROTEIN 11"/>
    <property type="match status" value="1"/>
</dbReference>
<dbReference type="OrthoDB" id="786951at2759"/>
<organism evidence="3 4">
    <name type="scientific">Coptis chinensis</name>
    <dbReference type="NCBI Taxonomy" id="261450"/>
    <lineage>
        <taxon>Eukaryota</taxon>
        <taxon>Viridiplantae</taxon>
        <taxon>Streptophyta</taxon>
        <taxon>Embryophyta</taxon>
        <taxon>Tracheophyta</taxon>
        <taxon>Spermatophyta</taxon>
        <taxon>Magnoliopsida</taxon>
        <taxon>Ranunculales</taxon>
        <taxon>Ranunculaceae</taxon>
        <taxon>Coptidoideae</taxon>
        <taxon>Coptis</taxon>
    </lineage>
</organism>
<evidence type="ECO:0000313" key="3">
    <source>
        <dbReference type="EMBL" id="KAF9597235.1"/>
    </source>
</evidence>
<evidence type="ECO:0000313" key="4">
    <source>
        <dbReference type="Proteomes" id="UP000631114"/>
    </source>
</evidence>
<dbReference type="GO" id="GO:0000776">
    <property type="term" value="C:kinetochore"/>
    <property type="evidence" value="ECO:0007669"/>
    <property type="project" value="TreeGrafter"/>
</dbReference>
<dbReference type="InterPro" id="IPR000467">
    <property type="entry name" value="G_patch_dom"/>
</dbReference>
<protein>
    <recommendedName>
        <fullName evidence="2">G-patch domain-containing protein</fullName>
    </recommendedName>
</protein>
<gene>
    <name evidence="3" type="ORF">IFM89_016376</name>
</gene>
<evidence type="ECO:0000256" key="1">
    <source>
        <dbReference type="SAM" id="MobiDB-lite"/>
    </source>
</evidence>
<sequence>MAFQNNTEEKEEEDEDYMGDLSRFLPCNEPKKSLILETQTSQPYKKKPKTLNWQEQRKVAREIKQREEDEKTLVNLESHIPQTNIGFKMLKQMGYKPGLALGKNGSGQVEPVGVEIRRTRAGIGKEDPVKERLRREEVKAEKAKKEVENLMVEFGTRKKSEWRSKRVVVNYKKAQGVIGQLENVEVVEPEKDCEGEEKEEEEEEEEEITEEDLHDILVRLREEHHYCLFCGFQYESAEALLSNCPGTDEDDH</sequence>
<evidence type="ECO:0000259" key="2">
    <source>
        <dbReference type="PROSITE" id="PS50174"/>
    </source>
</evidence>
<dbReference type="GO" id="GO:0003676">
    <property type="term" value="F:nucleic acid binding"/>
    <property type="evidence" value="ECO:0007669"/>
    <property type="project" value="InterPro"/>
</dbReference>
<feature type="region of interest" description="Disordered" evidence="1">
    <location>
        <begin position="1"/>
        <end position="23"/>
    </location>
</feature>
<dbReference type="Proteomes" id="UP000631114">
    <property type="component" value="Unassembled WGS sequence"/>
</dbReference>
<dbReference type="InterPro" id="IPR025239">
    <property type="entry name" value="DUF4187"/>
</dbReference>
<reference evidence="3 4" key="1">
    <citation type="submission" date="2020-10" db="EMBL/GenBank/DDBJ databases">
        <title>The Coptis chinensis genome and diversification of protoberbering-type alkaloids.</title>
        <authorList>
            <person name="Wang B."/>
            <person name="Shu S."/>
            <person name="Song C."/>
            <person name="Liu Y."/>
        </authorList>
    </citation>
    <scope>NUCLEOTIDE SEQUENCE [LARGE SCALE GENOMIC DNA]</scope>
    <source>
        <strain evidence="3">HL-2020</strain>
        <tissue evidence="3">Leaf</tissue>
    </source>
</reference>
<feature type="domain" description="G-patch" evidence="2">
    <location>
        <begin position="82"/>
        <end position="128"/>
    </location>
</feature>
<dbReference type="InterPro" id="IPR039249">
    <property type="entry name" value="GPATCH11"/>
</dbReference>
<accession>A0A835LJK8</accession>
<dbReference type="SMART" id="SM00443">
    <property type="entry name" value="G_patch"/>
    <property type="match status" value="1"/>
</dbReference>
<dbReference type="Pfam" id="PF13821">
    <property type="entry name" value="DUF4187"/>
    <property type="match status" value="1"/>
</dbReference>
<dbReference type="EMBL" id="JADFTS010000007">
    <property type="protein sequence ID" value="KAF9597235.1"/>
    <property type="molecule type" value="Genomic_DNA"/>
</dbReference>
<dbReference type="SMART" id="SM01173">
    <property type="entry name" value="DUF4187"/>
    <property type="match status" value="1"/>
</dbReference>
<dbReference type="AlphaFoldDB" id="A0A835LJK8"/>
<feature type="compositionally biased region" description="Acidic residues" evidence="1">
    <location>
        <begin position="9"/>
        <end position="18"/>
    </location>
</feature>
<dbReference type="Pfam" id="PF01585">
    <property type="entry name" value="G-patch"/>
    <property type="match status" value="1"/>
</dbReference>
<dbReference type="PROSITE" id="PS50174">
    <property type="entry name" value="G_PATCH"/>
    <property type="match status" value="1"/>
</dbReference>
<proteinExistence type="predicted"/>
<name>A0A835LJK8_9MAGN</name>
<feature type="region of interest" description="Disordered" evidence="1">
    <location>
        <begin position="188"/>
        <end position="210"/>
    </location>
</feature>
<dbReference type="PANTHER" id="PTHR21032">
    <property type="entry name" value="G PATCH DOMAIN-CONTAINING PROTEIN 11"/>
    <property type="match status" value="1"/>
</dbReference>
<comment type="caution">
    <text evidence="3">The sequence shown here is derived from an EMBL/GenBank/DDBJ whole genome shotgun (WGS) entry which is preliminary data.</text>
</comment>